<organism evidence="1">
    <name type="scientific">termite gut metagenome</name>
    <dbReference type="NCBI Taxonomy" id="433724"/>
    <lineage>
        <taxon>unclassified sequences</taxon>
        <taxon>metagenomes</taxon>
        <taxon>organismal metagenomes</taxon>
    </lineage>
</organism>
<proteinExistence type="predicted"/>
<reference evidence="1" key="1">
    <citation type="submission" date="2019-03" db="EMBL/GenBank/DDBJ databases">
        <title>Single cell metagenomics reveals metabolic interactions within the superorganism composed of flagellate Streblomastix strix and complex community of Bacteroidetes bacteria on its surface.</title>
        <authorList>
            <person name="Treitli S.C."/>
            <person name="Kolisko M."/>
            <person name="Husnik F."/>
            <person name="Keeling P."/>
            <person name="Hampl V."/>
        </authorList>
    </citation>
    <scope>NUCLEOTIDE SEQUENCE</scope>
    <source>
        <strain evidence="1">STM</strain>
    </source>
</reference>
<dbReference type="EMBL" id="SNRY01001321">
    <property type="protein sequence ID" value="KAA6331817.1"/>
    <property type="molecule type" value="Genomic_DNA"/>
</dbReference>
<protein>
    <submittedName>
        <fullName evidence="1">Uncharacterized protein</fullName>
    </submittedName>
</protein>
<comment type="caution">
    <text evidence="1">The sequence shown here is derived from an EMBL/GenBank/DDBJ whole genome shotgun (WGS) entry which is preliminary data.</text>
</comment>
<gene>
    <name evidence="1" type="ORF">EZS27_019612</name>
</gene>
<sequence length="58" mass="6564">MEEEKAVQDIHALFTGKRKPSDITPVPGRLQEYKEAMGDRLIIGSIPKHENQSKGFKL</sequence>
<accession>A0A5J4RCN3</accession>
<dbReference type="AlphaFoldDB" id="A0A5J4RCN3"/>
<evidence type="ECO:0000313" key="1">
    <source>
        <dbReference type="EMBL" id="KAA6331817.1"/>
    </source>
</evidence>
<name>A0A5J4RCN3_9ZZZZ</name>